<evidence type="ECO:0000313" key="2">
    <source>
        <dbReference type="Proteomes" id="UP000553980"/>
    </source>
</evidence>
<accession>A0AB34YX11</accession>
<proteinExistence type="predicted"/>
<dbReference type="EMBL" id="JACIEX010000010">
    <property type="protein sequence ID" value="MBB4095340.1"/>
    <property type="molecule type" value="Genomic_DNA"/>
</dbReference>
<dbReference type="AlphaFoldDB" id="A0AB34YX11"/>
<organism evidence="1 2">
    <name type="scientific">Brucella pecoris</name>
    <dbReference type="NCBI Taxonomy" id="867683"/>
    <lineage>
        <taxon>Bacteria</taxon>
        <taxon>Pseudomonadati</taxon>
        <taxon>Pseudomonadota</taxon>
        <taxon>Alphaproteobacteria</taxon>
        <taxon>Hyphomicrobiales</taxon>
        <taxon>Brucellaceae</taxon>
        <taxon>Brucella/Ochrobactrum group</taxon>
        <taxon>Brucella</taxon>
    </lineage>
</organism>
<evidence type="ECO:0008006" key="3">
    <source>
        <dbReference type="Google" id="ProtNLM"/>
    </source>
</evidence>
<protein>
    <recommendedName>
        <fullName evidence="3">Transposase</fullName>
    </recommendedName>
</protein>
<sequence>MVGEIRWHNPKFRGKFSKFCSKLNGLNAVFLTFRENFRYFQRIAIETDA</sequence>
<reference evidence="1 2" key="1">
    <citation type="submission" date="2020-08" db="EMBL/GenBank/DDBJ databases">
        <title>Genomic Encyclopedia of Type Strains, Phase IV (KMG-IV): sequencing the most valuable type-strain genomes for metagenomic binning, comparative biology and taxonomic classification.</title>
        <authorList>
            <person name="Goeker M."/>
        </authorList>
    </citation>
    <scope>NUCLEOTIDE SEQUENCE [LARGE SCALE GENOMIC DNA]</scope>
    <source>
        <strain evidence="1 2">DSM 23868</strain>
    </source>
</reference>
<gene>
    <name evidence="1" type="ORF">GGQ79_003886</name>
</gene>
<comment type="caution">
    <text evidence="1">The sequence shown here is derived from an EMBL/GenBank/DDBJ whole genome shotgun (WGS) entry which is preliminary data.</text>
</comment>
<keyword evidence="2" id="KW-1185">Reference proteome</keyword>
<name>A0AB34YX11_9HYPH</name>
<evidence type="ECO:0000313" key="1">
    <source>
        <dbReference type="EMBL" id="MBB4095340.1"/>
    </source>
</evidence>
<dbReference type="Proteomes" id="UP000553980">
    <property type="component" value="Unassembled WGS sequence"/>
</dbReference>